<dbReference type="EMBL" id="JARJCW010000003">
    <property type="protein sequence ID" value="KAJ7227448.1"/>
    <property type="molecule type" value="Genomic_DNA"/>
</dbReference>
<protein>
    <submittedName>
        <fullName evidence="2">Uncharacterized protein</fullName>
    </submittedName>
</protein>
<feature type="compositionally biased region" description="Pro residues" evidence="1">
    <location>
        <begin position="11"/>
        <end position="22"/>
    </location>
</feature>
<feature type="compositionally biased region" description="Basic and acidic residues" evidence="1">
    <location>
        <begin position="149"/>
        <end position="165"/>
    </location>
</feature>
<name>A0AAD6YRZ5_9AGAR</name>
<evidence type="ECO:0000313" key="2">
    <source>
        <dbReference type="EMBL" id="KAJ7227448.1"/>
    </source>
</evidence>
<gene>
    <name evidence="2" type="ORF">GGX14DRAFT_555999</name>
</gene>
<proteinExistence type="predicted"/>
<keyword evidence="3" id="KW-1185">Reference proteome</keyword>
<dbReference type="Proteomes" id="UP001219525">
    <property type="component" value="Unassembled WGS sequence"/>
</dbReference>
<feature type="region of interest" description="Disordered" evidence="1">
    <location>
        <begin position="149"/>
        <end position="168"/>
    </location>
</feature>
<feature type="region of interest" description="Disordered" evidence="1">
    <location>
        <begin position="1"/>
        <end position="90"/>
    </location>
</feature>
<evidence type="ECO:0000256" key="1">
    <source>
        <dbReference type="SAM" id="MobiDB-lite"/>
    </source>
</evidence>
<organism evidence="2 3">
    <name type="scientific">Mycena pura</name>
    <dbReference type="NCBI Taxonomy" id="153505"/>
    <lineage>
        <taxon>Eukaryota</taxon>
        <taxon>Fungi</taxon>
        <taxon>Dikarya</taxon>
        <taxon>Basidiomycota</taxon>
        <taxon>Agaricomycotina</taxon>
        <taxon>Agaricomycetes</taxon>
        <taxon>Agaricomycetidae</taxon>
        <taxon>Agaricales</taxon>
        <taxon>Marasmiineae</taxon>
        <taxon>Mycenaceae</taxon>
        <taxon>Mycena</taxon>
    </lineage>
</organism>
<sequence length="180" mass="19333">MPIFKQRPGSPLAPAPASPPARQPAGSFFSRRTASPDHATSDYRSAASRPTSDAASERGSFFFRSRPSSSLPTEPEPDAASVTPSHSSSFFGTRSLKSFVRGGVHNDPKVLLAREKVAAASEAEREADRAVLHARARVRDALTEVEKLNEEAKEESMRAKAKHAETTLVSKAARALGRHG</sequence>
<accession>A0AAD6YRZ5</accession>
<reference evidence="2" key="1">
    <citation type="submission" date="2023-03" db="EMBL/GenBank/DDBJ databases">
        <title>Massive genome expansion in bonnet fungi (Mycena s.s.) driven by repeated elements and novel gene families across ecological guilds.</title>
        <authorList>
            <consortium name="Lawrence Berkeley National Laboratory"/>
            <person name="Harder C.B."/>
            <person name="Miyauchi S."/>
            <person name="Viragh M."/>
            <person name="Kuo A."/>
            <person name="Thoen E."/>
            <person name="Andreopoulos B."/>
            <person name="Lu D."/>
            <person name="Skrede I."/>
            <person name="Drula E."/>
            <person name="Henrissat B."/>
            <person name="Morin E."/>
            <person name="Kohler A."/>
            <person name="Barry K."/>
            <person name="LaButti K."/>
            <person name="Morin E."/>
            <person name="Salamov A."/>
            <person name="Lipzen A."/>
            <person name="Mereny Z."/>
            <person name="Hegedus B."/>
            <person name="Baldrian P."/>
            <person name="Stursova M."/>
            <person name="Weitz H."/>
            <person name="Taylor A."/>
            <person name="Grigoriev I.V."/>
            <person name="Nagy L.G."/>
            <person name="Martin F."/>
            <person name="Kauserud H."/>
        </authorList>
    </citation>
    <scope>NUCLEOTIDE SEQUENCE</scope>
    <source>
        <strain evidence="2">9144</strain>
    </source>
</reference>
<dbReference type="AlphaFoldDB" id="A0AAD6YRZ5"/>
<comment type="caution">
    <text evidence="2">The sequence shown here is derived from an EMBL/GenBank/DDBJ whole genome shotgun (WGS) entry which is preliminary data.</text>
</comment>
<evidence type="ECO:0000313" key="3">
    <source>
        <dbReference type="Proteomes" id="UP001219525"/>
    </source>
</evidence>
<feature type="compositionally biased region" description="Low complexity" evidence="1">
    <location>
        <begin position="57"/>
        <end position="70"/>
    </location>
</feature>